<feature type="region of interest" description="Disordered" evidence="1">
    <location>
        <begin position="125"/>
        <end position="233"/>
    </location>
</feature>
<reference evidence="4" key="1">
    <citation type="submission" date="2023-11" db="UniProtKB">
        <authorList>
            <consortium name="WormBaseParasite"/>
        </authorList>
    </citation>
    <scope>IDENTIFICATION</scope>
</reference>
<organism evidence="3 4">
    <name type="scientific">Schistosoma mattheei</name>
    <dbReference type="NCBI Taxonomy" id="31246"/>
    <lineage>
        <taxon>Eukaryota</taxon>
        <taxon>Metazoa</taxon>
        <taxon>Spiralia</taxon>
        <taxon>Lophotrochozoa</taxon>
        <taxon>Platyhelminthes</taxon>
        <taxon>Trematoda</taxon>
        <taxon>Digenea</taxon>
        <taxon>Strigeidida</taxon>
        <taxon>Schistosomatoidea</taxon>
        <taxon>Schistosomatidae</taxon>
        <taxon>Schistosoma</taxon>
    </lineage>
</organism>
<dbReference type="InterPro" id="IPR050907">
    <property type="entry name" value="SRSF"/>
</dbReference>
<evidence type="ECO:0000259" key="2">
    <source>
        <dbReference type="SMART" id="SM00360"/>
    </source>
</evidence>
<dbReference type="PANTHER" id="PTHR23147">
    <property type="entry name" value="SERINE/ARGININE RICH SPLICING FACTOR"/>
    <property type="match status" value="1"/>
</dbReference>
<accession>A0AA85B3K4</accession>
<dbReference type="SUPFAM" id="SSF54928">
    <property type="entry name" value="RNA-binding domain, RBD"/>
    <property type="match status" value="1"/>
</dbReference>
<name>A0AA85B3K4_9TREM</name>
<evidence type="ECO:0000313" key="4">
    <source>
        <dbReference type="WBParaSite" id="SMTH1_29690.1"/>
    </source>
</evidence>
<dbReference type="Pfam" id="PF00076">
    <property type="entry name" value="RRM_1"/>
    <property type="match status" value="1"/>
</dbReference>
<protein>
    <recommendedName>
        <fullName evidence="2">RRM domain-containing protein</fullName>
    </recommendedName>
</protein>
<dbReference type="InterPro" id="IPR035979">
    <property type="entry name" value="RBD_domain_sf"/>
</dbReference>
<proteinExistence type="predicted"/>
<sequence length="233" mass="26053">MSSGFQGKCRKLYIGGLVENVLKDDLVRELSKCGEVVDVWVARNPPGFAFAEYVKSSDAEKAVRSLNGINVCGSRIRVEFAHGGRTKSAIEIASAATASGYPYGVSGYQSVLPFLPSTEFIRSLQSQSRRRSSPGRIQFPVNQRGHSPISRRRSRSPLGVPVGRPRGRSPLEYNGRSMSRHLDMRGRGGYSDFSRSRIPRGPRTTYSPPFVREINGRHDESRGRRGRDDRRRR</sequence>
<dbReference type="InterPro" id="IPR000504">
    <property type="entry name" value="RRM_dom"/>
</dbReference>
<dbReference type="WBParaSite" id="SMTH1_29690.1">
    <property type="protein sequence ID" value="SMTH1_29690.1"/>
    <property type="gene ID" value="SMTH1_29690"/>
</dbReference>
<feature type="domain" description="RRM" evidence="2">
    <location>
        <begin position="11"/>
        <end position="79"/>
    </location>
</feature>
<dbReference type="Proteomes" id="UP000050791">
    <property type="component" value="Unassembled WGS sequence"/>
</dbReference>
<feature type="compositionally biased region" description="Basic and acidic residues" evidence="1">
    <location>
        <begin position="214"/>
        <end position="233"/>
    </location>
</feature>
<dbReference type="Gene3D" id="3.30.70.330">
    <property type="match status" value="1"/>
</dbReference>
<dbReference type="AlphaFoldDB" id="A0AA85B3K4"/>
<dbReference type="SMART" id="SM00360">
    <property type="entry name" value="RRM"/>
    <property type="match status" value="1"/>
</dbReference>
<dbReference type="InterPro" id="IPR012677">
    <property type="entry name" value="Nucleotide-bd_a/b_plait_sf"/>
</dbReference>
<dbReference type="GO" id="GO:0003723">
    <property type="term" value="F:RNA binding"/>
    <property type="evidence" value="ECO:0007669"/>
    <property type="project" value="InterPro"/>
</dbReference>
<evidence type="ECO:0000256" key="1">
    <source>
        <dbReference type="SAM" id="MobiDB-lite"/>
    </source>
</evidence>
<evidence type="ECO:0000313" key="3">
    <source>
        <dbReference type="Proteomes" id="UP000050791"/>
    </source>
</evidence>